<evidence type="ECO:0000259" key="8">
    <source>
        <dbReference type="PROSITE" id="PS50089"/>
    </source>
</evidence>
<keyword evidence="5" id="KW-0391">Immunity</keyword>
<reference evidence="11" key="1">
    <citation type="submission" date="2025-08" db="UniProtKB">
        <authorList>
            <consortium name="Ensembl"/>
        </authorList>
    </citation>
    <scope>IDENTIFICATION</scope>
</reference>
<dbReference type="GO" id="GO:0045087">
    <property type="term" value="P:innate immune response"/>
    <property type="evidence" value="ECO:0007669"/>
    <property type="project" value="UniProtKB-KW"/>
</dbReference>
<dbReference type="SMART" id="SM00336">
    <property type="entry name" value="BBOX"/>
    <property type="match status" value="1"/>
</dbReference>
<accession>A0A3Q3F839</accession>
<evidence type="ECO:0000256" key="3">
    <source>
        <dbReference type="ARBA" id="ARBA00022771"/>
    </source>
</evidence>
<keyword evidence="2" id="KW-0479">Metal-binding</keyword>
<dbReference type="Gene3D" id="3.30.40.10">
    <property type="entry name" value="Zinc/RING finger domain, C3HC4 (zinc finger)"/>
    <property type="match status" value="1"/>
</dbReference>
<protein>
    <recommendedName>
        <fullName evidence="13">Tripartite motif containing 65</fullName>
    </recommendedName>
</protein>
<dbReference type="Proteomes" id="UP000261660">
    <property type="component" value="Unplaced"/>
</dbReference>
<dbReference type="AlphaFoldDB" id="A0A3Q3F839"/>
<keyword evidence="4" id="KW-0862">Zinc</keyword>
<feature type="compositionally biased region" description="Pro residues" evidence="7">
    <location>
        <begin position="406"/>
        <end position="419"/>
    </location>
</feature>
<evidence type="ECO:0008006" key="13">
    <source>
        <dbReference type="Google" id="ProtNLM"/>
    </source>
</evidence>
<dbReference type="CTD" id="767638"/>
<dbReference type="SMART" id="SM00449">
    <property type="entry name" value="SPRY"/>
    <property type="match status" value="1"/>
</dbReference>
<dbReference type="STRING" id="56723.ENSLBEP00000015744"/>
<dbReference type="GeneID" id="109991950"/>
<dbReference type="Pfam" id="PF15227">
    <property type="entry name" value="zf-C3HC4_4"/>
    <property type="match status" value="1"/>
</dbReference>
<dbReference type="InterPro" id="IPR051051">
    <property type="entry name" value="E3_ubiq-ligase_TRIM/RNF"/>
</dbReference>
<dbReference type="GO" id="GO:0008270">
    <property type="term" value="F:zinc ion binding"/>
    <property type="evidence" value="ECO:0007669"/>
    <property type="project" value="UniProtKB-KW"/>
</dbReference>
<sequence length="618" mass="69106">MASAWSEEETFVCSVCLDTLKDPATLPCGHSYCLACIHNHWDKRDSRGEYSCPQCRQVFNPRPSLAKSTVLVEAMEKLRTNSFKQSSFTAGSSAPPSMPIYLEVLPDRGPARQGSIYPQLPTVEPRPCPQHNQPMDLFCHEDMECVCEVCCQQGHKGHRVVKPHEERRARQKELVQMQADVQRRIRDTEKTLNVLPHVSRQHKALVQALEQESSDLFSELVKSVNQTGIQVVELLSTHEASLGSQVEGQINSLEQEVAQLHWKSEELNRLVGMQDHICFLKNFFTMELPGQTGATREPNLSQDQAEVSSIRSAFKELQEAIQEQCKASVAKICILLNQDHVAPTTNGTEAAAGSATAADNSRQCSARNTVYEMTTDPPPLPPPRSQGQESSPKSQSLQPASLHASAPPPPYLPPQPEAPPVTKLGLANPDPKTRGELLKFRFEPTMDPNTVYRHVQLSDGGRNAKMRAENLNPPDHPERFDFWRQVVCTEPLAGSPYYWEVEWTGQKITIGVAHKEMERKGSGDTSRLGHNNLSWTLYWSGTGFSFWHDGKEKQLGSPKARRIGVYLDQHAGILAFYRIAKNQAELIHRYQTQFTGPLYPGFRFWAGVGTGVTICPLD</sequence>
<dbReference type="Pfam" id="PF00643">
    <property type="entry name" value="zf-B_box"/>
    <property type="match status" value="1"/>
</dbReference>
<evidence type="ECO:0000256" key="7">
    <source>
        <dbReference type="SAM" id="MobiDB-lite"/>
    </source>
</evidence>
<keyword evidence="3 6" id="KW-0863">Zinc-finger</keyword>
<dbReference type="InterPro" id="IPR003877">
    <property type="entry name" value="SPRY_dom"/>
</dbReference>
<dbReference type="InterPro" id="IPR017907">
    <property type="entry name" value="Znf_RING_CS"/>
</dbReference>
<feature type="domain" description="RING-type" evidence="8">
    <location>
        <begin position="13"/>
        <end position="56"/>
    </location>
</feature>
<evidence type="ECO:0000259" key="9">
    <source>
        <dbReference type="PROSITE" id="PS50119"/>
    </source>
</evidence>
<organism evidence="11 12">
    <name type="scientific">Labrus bergylta</name>
    <name type="common">ballan wrasse</name>
    <dbReference type="NCBI Taxonomy" id="56723"/>
    <lineage>
        <taxon>Eukaryota</taxon>
        <taxon>Metazoa</taxon>
        <taxon>Chordata</taxon>
        <taxon>Craniata</taxon>
        <taxon>Vertebrata</taxon>
        <taxon>Euteleostomi</taxon>
        <taxon>Actinopterygii</taxon>
        <taxon>Neopterygii</taxon>
        <taxon>Teleostei</taxon>
        <taxon>Neoteleostei</taxon>
        <taxon>Acanthomorphata</taxon>
        <taxon>Eupercaria</taxon>
        <taxon>Labriformes</taxon>
        <taxon>Labridae</taxon>
        <taxon>Labrus</taxon>
    </lineage>
</organism>
<name>A0A3Q3F839_9LABR</name>
<evidence type="ECO:0000256" key="2">
    <source>
        <dbReference type="ARBA" id="ARBA00022723"/>
    </source>
</evidence>
<evidence type="ECO:0000313" key="11">
    <source>
        <dbReference type="Ensembl" id="ENSLBEP00000015744.1"/>
    </source>
</evidence>
<dbReference type="PANTHER" id="PTHR25465:SF14">
    <property type="entry name" value="E3 UBIQUITIN-PROTEIN LIGASE TRIM65"/>
    <property type="match status" value="1"/>
</dbReference>
<dbReference type="PROSITE" id="PS50119">
    <property type="entry name" value="ZF_BBOX"/>
    <property type="match status" value="1"/>
</dbReference>
<evidence type="ECO:0000256" key="4">
    <source>
        <dbReference type="ARBA" id="ARBA00022833"/>
    </source>
</evidence>
<dbReference type="InterPro" id="IPR001870">
    <property type="entry name" value="B30.2/SPRY"/>
</dbReference>
<dbReference type="GO" id="GO:0005737">
    <property type="term" value="C:cytoplasm"/>
    <property type="evidence" value="ECO:0007669"/>
    <property type="project" value="UniProtKB-ARBA"/>
</dbReference>
<dbReference type="PRINTS" id="PR01407">
    <property type="entry name" value="BUTYPHLNCDUF"/>
</dbReference>
<feature type="domain" description="B30.2/SPRY" evidence="10">
    <location>
        <begin position="424"/>
        <end position="618"/>
    </location>
</feature>
<evidence type="ECO:0000313" key="12">
    <source>
        <dbReference type="Proteomes" id="UP000261660"/>
    </source>
</evidence>
<dbReference type="RefSeq" id="XP_065816007.1">
    <property type="nucleotide sequence ID" value="XM_065959935.1"/>
</dbReference>
<dbReference type="Gene3D" id="2.60.120.920">
    <property type="match status" value="1"/>
</dbReference>
<dbReference type="Pfam" id="PF00622">
    <property type="entry name" value="SPRY"/>
    <property type="match status" value="1"/>
</dbReference>
<evidence type="ECO:0000256" key="1">
    <source>
        <dbReference type="ARBA" id="ARBA00022588"/>
    </source>
</evidence>
<dbReference type="InParanoid" id="A0A3Q3F839"/>
<dbReference type="CDD" id="cd19769">
    <property type="entry name" value="Bbox2_TRIM16-like"/>
    <property type="match status" value="1"/>
</dbReference>
<dbReference type="PROSITE" id="PS50188">
    <property type="entry name" value="B302_SPRY"/>
    <property type="match status" value="1"/>
</dbReference>
<evidence type="ECO:0000259" key="10">
    <source>
        <dbReference type="PROSITE" id="PS50188"/>
    </source>
</evidence>
<dbReference type="SUPFAM" id="SSF57850">
    <property type="entry name" value="RING/U-box"/>
    <property type="match status" value="1"/>
</dbReference>
<dbReference type="SMART" id="SM00184">
    <property type="entry name" value="RING"/>
    <property type="match status" value="1"/>
</dbReference>
<dbReference type="Ensembl" id="ENSLBET00000016675.1">
    <property type="protein sequence ID" value="ENSLBEP00000015744.1"/>
    <property type="gene ID" value="ENSLBEG00000012219.1"/>
</dbReference>
<keyword evidence="12" id="KW-1185">Reference proteome</keyword>
<dbReference type="SUPFAM" id="SSF57845">
    <property type="entry name" value="B-box zinc-binding domain"/>
    <property type="match status" value="1"/>
</dbReference>
<dbReference type="Pfam" id="PF13765">
    <property type="entry name" value="PRY"/>
    <property type="match status" value="1"/>
</dbReference>
<dbReference type="PROSITE" id="PS50089">
    <property type="entry name" value="ZF_RING_2"/>
    <property type="match status" value="1"/>
</dbReference>
<dbReference type="Pfam" id="PF25600">
    <property type="entry name" value="TRIM_CC"/>
    <property type="match status" value="1"/>
</dbReference>
<dbReference type="InterPro" id="IPR000315">
    <property type="entry name" value="Znf_B-box"/>
</dbReference>
<evidence type="ECO:0000256" key="5">
    <source>
        <dbReference type="ARBA" id="ARBA00022859"/>
    </source>
</evidence>
<reference evidence="11" key="2">
    <citation type="submission" date="2025-09" db="UniProtKB">
        <authorList>
            <consortium name="Ensembl"/>
        </authorList>
    </citation>
    <scope>IDENTIFICATION</scope>
</reference>
<dbReference type="InterPro" id="IPR001841">
    <property type="entry name" value="Znf_RING"/>
</dbReference>
<dbReference type="InterPro" id="IPR013083">
    <property type="entry name" value="Znf_RING/FYVE/PHD"/>
</dbReference>
<feature type="compositionally biased region" description="Low complexity" evidence="7">
    <location>
        <begin position="394"/>
        <end position="405"/>
    </location>
</feature>
<dbReference type="Gene3D" id="3.30.160.60">
    <property type="entry name" value="Classic Zinc Finger"/>
    <property type="match status" value="1"/>
</dbReference>
<dbReference type="InterPro" id="IPR006574">
    <property type="entry name" value="PRY"/>
</dbReference>
<dbReference type="InterPro" id="IPR058030">
    <property type="entry name" value="TRIM8/14/16/25/29/45/65_CC"/>
</dbReference>
<dbReference type="InterPro" id="IPR043136">
    <property type="entry name" value="B30.2/SPRY_sf"/>
</dbReference>
<dbReference type="GeneTree" id="ENSGT00940000162978"/>
<evidence type="ECO:0000256" key="6">
    <source>
        <dbReference type="PROSITE-ProRule" id="PRU00024"/>
    </source>
</evidence>
<proteinExistence type="predicted"/>
<dbReference type="InterPro" id="IPR013320">
    <property type="entry name" value="ConA-like_dom_sf"/>
</dbReference>
<dbReference type="SUPFAM" id="SSF49899">
    <property type="entry name" value="Concanavalin A-like lectins/glucanases"/>
    <property type="match status" value="1"/>
</dbReference>
<dbReference type="PROSITE" id="PS00518">
    <property type="entry name" value="ZF_RING_1"/>
    <property type="match status" value="1"/>
</dbReference>
<feature type="domain" description="B box-type" evidence="9">
    <location>
        <begin position="123"/>
        <end position="163"/>
    </location>
</feature>
<keyword evidence="1" id="KW-0399">Innate immunity</keyword>
<dbReference type="SMART" id="SM00589">
    <property type="entry name" value="PRY"/>
    <property type="match status" value="1"/>
</dbReference>
<dbReference type="InterPro" id="IPR003879">
    <property type="entry name" value="Butyrophylin_SPRY"/>
</dbReference>
<dbReference type="PANTHER" id="PTHR25465">
    <property type="entry name" value="B-BOX DOMAIN CONTAINING"/>
    <property type="match status" value="1"/>
</dbReference>
<feature type="region of interest" description="Disordered" evidence="7">
    <location>
        <begin position="371"/>
        <end position="433"/>
    </location>
</feature>
<dbReference type="CDD" id="cd16040">
    <property type="entry name" value="SPRY_PRY_SNTX"/>
    <property type="match status" value="1"/>
</dbReference>